<dbReference type="GO" id="GO:0046872">
    <property type="term" value="F:metal ion binding"/>
    <property type="evidence" value="ECO:0007669"/>
    <property type="project" value="UniProtKB-KW"/>
</dbReference>
<evidence type="ECO:0000256" key="1">
    <source>
        <dbReference type="ARBA" id="ARBA00022723"/>
    </source>
</evidence>
<dbReference type="EMBL" id="PFIP01000020">
    <property type="protein sequence ID" value="PIX35105.1"/>
    <property type="molecule type" value="Genomic_DNA"/>
</dbReference>
<accession>A0A2M7KAG0</accession>
<dbReference type="GO" id="GO:0051536">
    <property type="term" value="F:iron-sulfur cluster binding"/>
    <property type="evidence" value="ECO:0007669"/>
    <property type="project" value="UniProtKB-KW"/>
</dbReference>
<dbReference type="InterPro" id="IPR007525">
    <property type="entry name" value="FrhB_FdhB_C"/>
</dbReference>
<evidence type="ECO:0000256" key="3">
    <source>
        <dbReference type="ARBA" id="ARBA00023014"/>
    </source>
</evidence>
<protein>
    <submittedName>
        <fullName evidence="6">Formate dehydrogenase</fullName>
    </submittedName>
</protein>
<sequence length="385" mass="43273">MKKEVVIEVKDARVKEAINSFLESLLEKNLVSALLVPREVPSKDNVVQSLMTNSNGLKEVNVISPVLPVSSARIISEMTRLSSYKNPVGVVLRSCEIRALIELVKLKQASLDNLLIIGVDCLGTYSVSDYQNLCKQGNSPSDELLRKFKEGGEDTKLRKACQVCEYPIPSNADLVIGLIGVDFEKNILLKSGTEKGEKILENFSFLPVRACTQTGPEFNQSKREESVSKYLSKKIEKRDALFSEMKEETSGGWENLLSVFSTCINCHNCMRVCPLCYCRECFFESPTFEFGSEKYLLWAKRKGSIKMPRDTILFHLGRMSHMATSCVGCGLCEQACPSNIPLLKIFKMVSYKVQQIFKYVPGRDLEEPLPLTTFKEDELRSVGEE</sequence>
<proteinExistence type="predicted"/>
<evidence type="ECO:0000259" key="4">
    <source>
        <dbReference type="PROSITE" id="PS51379"/>
    </source>
</evidence>
<dbReference type="InterPro" id="IPR017896">
    <property type="entry name" value="4Fe4S_Fe-S-bd"/>
</dbReference>
<evidence type="ECO:0000313" key="5">
    <source>
        <dbReference type="EMBL" id="PIX35105.1"/>
    </source>
</evidence>
<dbReference type="RefSeq" id="WP_406608238.1">
    <property type="nucleotide sequence ID" value="NZ_PFKO01000325.1"/>
</dbReference>
<dbReference type="InterPro" id="IPR017900">
    <property type="entry name" value="4Fe4S_Fe_S_CS"/>
</dbReference>
<organism evidence="6 7">
    <name type="scientific">Candidatus Infernicultor aquiphilus</name>
    <dbReference type="NCBI Taxonomy" id="1805029"/>
    <lineage>
        <taxon>Bacteria</taxon>
        <taxon>Pseudomonadati</taxon>
        <taxon>Atribacterota</taxon>
        <taxon>Candidatus Phoenicimicrobiia</taxon>
        <taxon>Candidatus Pheonicimicrobiales</taxon>
        <taxon>Candidatus Phoenicimicrobiaceae</taxon>
        <taxon>Candidatus Infernicultor</taxon>
    </lineage>
</organism>
<dbReference type="EMBL" id="PFKO01000325">
    <property type="protein sequence ID" value="PIY31559.1"/>
    <property type="molecule type" value="Genomic_DNA"/>
</dbReference>
<dbReference type="Proteomes" id="UP000231493">
    <property type="component" value="Unassembled WGS sequence"/>
</dbReference>
<dbReference type="PROSITE" id="PS51379">
    <property type="entry name" value="4FE4S_FER_2"/>
    <property type="match status" value="1"/>
</dbReference>
<evidence type="ECO:0000313" key="8">
    <source>
        <dbReference type="Proteomes" id="UP000231493"/>
    </source>
</evidence>
<keyword evidence="3" id="KW-0411">Iron-sulfur</keyword>
<keyword evidence="1" id="KW-0479">Metal-binding</keyword>
<gene>
    <name evidence="6" type="ORF">COZ07_08815</name>
    <name evidence="5" type="ORF">COZ58_01350</name>
</gene>
<reference evidence="7 8" key="2">
    <citation type="submission" date="2017-09" db="EMBL/GenBank/DDBJ databases">
        <title>Depth-based differentiation of microbial function through sediment-hosted aquifers and enrichment of novel symbionts in the deep terrestrial subsurface.</title>
        <authorList>
            <person name="Probst A.J."/>
            <person name="Ladd B."/>
            <person name="Jarett J.K."/>
            <person name="Geller-Mcgrath D.E."/>
            <person name="Sieber C.M."/>
            <person name="Emerson J.B."/>
            <person name="Anantharaman K."/>
            <person name="Thomas B.C."/>
            <person name="Malmstrom R."/>
            <person name="Stieglmeier M."/>
            <person name="Klingl A."/>
            <person name="Woyke T."/>
            <person name="Ryan C.M."/>
            <person name="Banfield J.F."/>
        </authorList>
    </citation>
    <scope>NUCLEOTIDE SEQUENCE [LARGE SCALE GENOMIC DNA]</scope>
    <source>
        <strain evidence="6">CG_4_10_14_3_um_filter_34_13</strain>
    </source>
</reference>
<reference evidence="5" key="1">
    <citation type="submission" date="2017-09" db="EMBL/GenBank/DDBJ databases">
        <title>Depth-based differentiation of microbial function through sediment-hosted aquifers and enrichment of novel symbionts in the deep terrestrial subsurface.</title>
        <authorList>
            <person name="Probst A.J."/>
            <person name="Ladd B."/>
            <person name="Jarett J.K."/>
            <person name="Geller-Mcgrath D.E."/>
            <person name="Sieber C.M.K."/>
            <person name="Emerson J.B."/>
            <person name="Anantharaman K."/>
            <person name="Thomas B.C."/>
            <person name="Malmstrom R."/>
            <person name="Stieglmeier M."/>
            <person name="Klingl A."/>
            <person name="Woyke T."/>
            <person name="Ryan C.M."/>
            <person name="Banfield J.F."/>
        </authorList>
    </citation>
    <scope>NUCLEOTIDE SEQUENCE</scope>
    <source>
        <strain evidence="5">CG_4_8_14_3_um_filter_34_18</strain>
    </source>
</reference>
<keyword evidence="2" id="KW-0408">Iron</keyword>
<evidence type="ECO:0000313" key="6">
    <source>
        <dbReference type="EMBL" id="PIY31559.1"/>
    </source>
</evidence>
<dbReference type="InterPro" id="IPR009051">
    <property type="entry name" value="Helical_ferredxn"/>
</dbReference>
<dbReference type="SUPFAM" id="SSF46548">
    <property type="entry name" value="alpha-helical ferredoxin"/>
    <property type="match status" value="1"/>
</dbReference>
<evidence type="ECO:0000313" key="7">
    <source>
        <dbReference type="Proteomes" id="UP000230646"/>
    </source>
</evidence>
<evidence type="ECO:0000256" key="2">
    <source>
        <dbReference type="ARBA" id="ARBA00023004"/>
    </source>
</evidence>
<feature type="domain" description="4Fe-4S ferredoxin-type" evidence="4">
    <location>
        <begin position="317"/>
        <end position="346"/>
    </location>
</feature>
<dbReference type="SUPFAM" id="SSF54862">
    <property type="entry name" value="4Fe-4S ferredoxins"/>
    <property type="match status" value="1"/>
</dbReference>
<dbReference type="AlphaFoldDB" id="A0A2M7PLS9"/>
<dbReference type="Pfam" id="PF04432">
    <property type="entry name" value="FrhB_FdhB_C"/>
    <property type="match status" value="1"/>
</dbReference>
<dbReference type="PROSITE" id="PS00198">
    <property type="entry name" value="4FE4S_FER_1"/>
    <property type="match status" value="1"/>
</dbReference>
<comment type="caution">
    <text evidence="6">The sequence shown here is derived from an EMBL/GenBank/DDBJ whole genome shotgun (WGS) entry which is preliminary data.</text>
</comment>
<accession>A0A2M7PLS9</accession>
<dbReference type="Gene3D" id="1.10.1060.10">
    <property type="entry name" value="Alpha-helical ferredoxin"/>
    <property type="match status" value="1"/>
</dbReference>
<name>A0A2M7PLS9_9BACT</name>
<dbReference type="Proteomes" id="UP000230646">
    <property type="component" value="Unassembled WGS sequence"/>
</dbReference>
<dbReference type="Pfam" id="PF13183">
    <property type="entry name" value="Fer4_8"/>
    <property type="match status" value="1"/>
</dbReference>